<dbReference type="Proteomes" id="UP000050934">
    <property type="component" value="Unassembled WGS sequence"/>
</dbReference>
<dbReference type="OrthoDB" id="9806513at2"/>
<name>A0A0R2I3X9_9LACO</name>
<dbReference type="InterPro" id="IPR009061">
    <property type="entry name" value="DNA-bd_dom_put_sf"/>
</dbReference>
<protein>
    <recommendedName>
        <fullName evidence="1">HTH merR-type domain-containing protein</fullName>
    </recommendedName>
</protein>
<dbReference type="Pfam" id="PF13411">
    <property type="entry name" value="MerR_1"/>
    <property type="match status" value="1"/>
</dbReference>
<dbReference type="AlphaFoldDB" id="A0A0R2I3X9"/>
<comment type="caution">
    <text evidence="2">The sequence shown here is derived from an EMBL/GenBank/DDBJ whole genome shotgun (WGS) entry which is preliminary data.</text>
</comment>
<dbReference type="PATRIC" id="fig|396268.3.peg.765"/>
<dbReference type="EMBL" id="JQBW01000010">
    <property type="protein sequence ID" value="KRN58310.1"/>
    <property type="molecule type" value="Genomic_DNA"/>
</dbReference>
<accession>A0A0R2I3X9</accession>
<dbReference type="GO" id="GO:0006355">
    <property type="term" value="P:regulation of DNA-templated transcription"/>
    <property type="evidence" value="ECO:0007669"/>
    <property type="project" value="InterPro"/>
</dbReference>
<evidence type="ECO:0000259" key="1">
    <source>
        <dbReference type="Pfam" id="PF13411"/>
    </source>
</evidence>
<dbReference type="STRING" id="396268.IV45_GL000755"/>
<keyword evidence="3" id="KW-1185">Reference proteome</keyword>
<organism evidence="2 3">
    <name type="scientific">Limosilactobacillus secaliphilus</name>
    <dbReference type="NCBI Taxonomy" id="396268"/>
    <lineage>
        <taxon>Bacteria</taxon>
        <taxon>Bacillati</taxon>
        <taxon>Bacillota</taxon>
        <taxon>Bacilli</taxon>
        <taxon>Lactobacillales</taxon>
        <taxon>Lactobacillaceae</taxon>
        <taxon>Limosilactobacillus</taxon>
    </lineage>
</organism>
<gene>
    <name evidence="2" type="ORF">IV45_GL000755</name>
</gene>
<proteinExistence type="predicted"/>
<dbReference type="InterPro" id="IPR000551">
    <property type="entry name" value="MerR-type_HTH_dom"/>
</dbReference>
<evidence type="ECO:0000313" key="3">
    <source>
        <dbReference type="Proteomes" id="UP000050934"/>
    </source>
</evidence>
<reference evidence="2 3" key="1">
    <citation type="journal article" date="2015" name="Genome Announc.">
        <title>Expanding the biotechnology potential of lactobacilli through comparative genomics of 213 strains and associated genera.</title>
        <authorList>
            <person name="Sun Z."/>
            <person name="Harris H.M."/>
            <person name="McCann A."/>
            <person name="Guo C."/>
            <person name="Argimon S."/>
            <person name="Zhang W."/>
            <person name="Yang X."/>
            <person name="Jeffery I.B."/>
            <person name="Cooney J.C."/>
            <person name="Kagawa T.F."/>
            <person name="Liu W."/>
            <person name="Song Y."/>
            <person name="Salvetti E."/>
            <person name="Wrobel A."/>
            <person name="Rasinkangas P."/>
            <person name="Parkhill J."/>
            <person name="Rea M.C."/>
            <person name="O'Sullivan O."/>
            <person name="Ritari J."/>
            <person name="Douillard F.P."/>
            <person name="Paul Ross R."/>
            <person name="Yang R."/>
            <person name="Briner A.E."/>
            <person name="Felis G.E."/>
            <person name="de Vos W.M."/>
            <person name="Barrangou R."/>
            <person name="Klaenhammer T.R."/>
            <person name="Caufield P.W."/>
            <person name="Cui Y."/>
            <person name="Zhang H."/>
            <person name="O'Toole P.W."/>
        </authorList>
    </citation>
    <scope>NUCLEOTIDE SEQUENCE [LARGE SCALE GENOMIC DNA]</scope>
    <source>
        <strain evidence="2 3">DSM 17896</strain>
    </source>
</reference>
<dbReference type="GO" id="GO:0003677">
    <property type="term" value="F:DNA binding"/>
    <property type="evidence" value="ECO:0007669"/>
    <property type="project" value="InterPro"/>
</dbReference>
<evidence type="ECO:0000313" key="2">
    <source>
        <dbReference type="EMBL" id="KRN58310.1"/>
    </source>
</evidence>
<sequence>MEELAKEGREAFAKMDIKISLKELSATTGVSPSQIRYWEKKGYIKSIQQQKNQSHAYTIHTLMIVLGINHFLKQGYTLSAAYEKQHAQRGVYRALRSLYSRVEKVERKDDGEVLVDLGRLADQPAKHVVAQISPDYQVQLTLKDEN</sequence>
<feature type="domain" description="HTH merR-type" evidence="1">
    <location>
        <begin position="20"/>
        <end position="83"/>
    </location>
</feature>
<dbReference type="RefSeq" id="WP_057741544.1">
    <property type="nucleotide sequence ID" value="NZ_JQBW01000010.1"/>
</dbReference>
<dbReference type="SUPFAM" id="SSF46955">
    <property type="entry name" value="Putative DNA-binding domain"/>
    <property type="match status" value="1"/>
</dbReference>
<dbReference type="Gene3D" id="1.10.1660.10">
    <property type="match status" value="1"/>
</dbReference>